<comment type="caution">
    <text evidence="1">The sequence shown here is derived from an EMBL/GenBank/DDBJ whole genome shotgun (WGS) entry which is preliminary data.</text>
</comment>
<gene>
    <name evidence="1" type="ORF">OSB04_007122</name>
</gene>
<dbReference type="InterPro" id="IPR039266">
    <property type="entry name" value="EN-1/SPM"/>
</dbReference>
<dbReference type="Pfam" id="PF03004">
    <property type="entry name" value="Transposase_24"/>
    <property type="match status" value="1"/>
</dbReference>
<dbReference type="PANTHER" id="PTHR33157">
    <property type="entry name" value="AUTONOMOUS TRANSPOSABLE ELEMENT EN-1 MOSAIC PROTEIN-RELATED"/>
    <property type="match status" value="1"/>
</dbReference>
<organism evidence="1 2">
    <name type="scientific">Centaurea solstitialis</name>
    <name type="common">yellow star-thistle</name>
    <dbReference type="NCBI Taxonomy" id="347529"/>
    <lineage>
        <taxon>Eukaryota</taxon>
        <taxon>Viridiplantae</taxon>
        <taxon>Streptophyta</taxon>
        <taxon>Embryophyta</taxon>
        <taxon>Tracheophyta</taxon>
        <taxon>Spermatophyta</taxon>
        <taxon>Magnoliopsida</taxon>
        <taxon>eudicotyledons</taxon>
        <taxon>Gunneridae</taxon>
        <taxon>Pentapetalae</taxon>
        <taxon>asterids</taxon>
        <taxon>campanulids</taxon>
        <taxon>Asterales</taxon>
        <taxon>Asteraceae</taxon>
        <taxon>Carduoideae</taxon>
        <taxon>Cardueae</taxon>
        <taxon>Centaureinae</taxon>
        <taxon>Centaurea</taxon>
    </lineage>
</organism>
<dbReference type="Proteomes" id="UP001172457">
    <property type="component" value="Chromosome 2"/>
</dbReference>
<reference evidence="1" key="1">
    <citation type="submission" date="2023-03" db="EMBL/GenBank/DDBJ databases">
        <title>Chromosome-scale reference genome and RAD-based genetic map of yellow starthistle (Centaurea solstitialis) reveal putative structural variation and QTLs associated with invader traits.</title>
        <authorList>
            <person name="Reatini B."/>
            <person name="Cang F.A."/>
            <person name="Jiang Q."/>
            <person name="Mckibben M.T.W."/>
            <person name="Barker M.S."/>
            <person name="Rieseberg L.H."/>
            <person name="Dlugosch K.M."/>
        </authorList>
    </citation>
    <scope>NUCLEOTIDE SEQUENCE</scope>
    <source>
        <strain evidence="1">CAN-66</strain>
        <tissue evidence="1">Leaf</tissue>
    </source>
</reference>
<dbReference type="GO" id="GO:0032196">
    <property type="term" value="P:transposition"/>
    <property type="evidence" value="ECO:0007669"/>
    <property type="project" value="InterPro"/>
</dbReference>
<name>A0AA38WIB4_9ASTR</name>
<keyword evidence="2" id="KW-1185">Reference proteome</keyword>
<accession>A0AA38WIB4</accession>
<protein>
    <submittedName>
        <fullName evidence="1">Uncharacterized protein</fullName>
    </submittedName>
</protein>
<sequence>MPWYTWSCIPLDVRRQMWEHFQKFYMWDPDLDAKMQKIWERLCSKNYNDNLSAARNRAAELSNRAGHRYDPDDPRRDMNLLKPYHPDWLSPAIWIAMIDHWNNEHWKAVSVVSRKNRLTEVDGEISKHTSGLRSFGATGALMHKANNGVPPSCLALFNHTHQKRLASDATSSDIGEYVTSRSSGVAVNGYATRLSQKYGDDTSNHPLVDKELWEQAVGGMKKGRLFGFGYNNDIDMVLTGTSTQGGASSSSRVCTFFFI</sequence>
<proteinExistence type="predicted"/>
<dbReference type="InterPro" id="IPR004252">
    <property type="entry name" value="Probable_transposase_24"/>
</dbReference>
<evidence type="ECO:0000313" key="2">
    <source>
        <dbReference type="Proteomes" id="UP001172457"/>
    </source>
</evidence>
<dbReference type="EMBL" id="JARYMX010000002">
    <property type="protein sequence ID" value="KAJ9561962.1"/>
    <property type="molecule type" value="Genomic_DNA"/>
</dbReference>
<evidence type="ECO:0000313" key="1">
    <source>
        <dbReference type="EMBL" id="KAJ9561962.1"/>
    </source>
</evidence>
<dbReference type="AlphaFoldDB" id="A0AA38WIB4"/>
<dbReference type="PANTHER" id="PTHR33157:SF12">
    <property type="entry name" value="TRANSPOSASE TNP1_EN_SPM-LIKE DOMAIN-CONTAINING PROTEIN"/>
    <property type="match status" value="1"/>
</dbReference>